<dbReference type="InterPro" id="IPR006204">
    <property type="entry name" value="GHMP_kinase_N_dom"/>
</dbReference>
<evidence type="ECO:0000256" key="6">
    <source>
        <dbReference type="ARBA" id="ARBA00022679"/>
    </source>
</evidence>
<dbReference type="KEGG" id="bcv:Bcav_1283"/>
<dbReference type="InterPro" id="IPR036554">
    <property type="entry name" value="GHMP_kinase_C_sf"/>
</dbReference>
<comment type="subcellular location">
    <subcellularLocation>
        <location evidence="13">Cytoplasm</location>
    </subcellularLocation>
</comment>
<evidence type="ECO:0000256" key="2">
    <source>
        <dbReference type="ARBA" id="ARBA00007370"/>
    </source>
</evidence>
<dbReference type="HAMAP" id="MF_00384">
    <property type="entry name" value="Homoser_kinase"/>
    <property type="match status" value="1"/>
</dbReference>
<dbReference type="NCBIfam" id="TIGR00191">
    <property type="entry name" value="thrB"/>
    <property type="match status" value="1"/>
</dbReference>
<dbReference type="Gene3D" id="3.30.230.10">
    <property type="match status" value="1"/>
</dbReference>
<evidence type="ECO:0000256" key="10">
    <source>
        <dbReference type="ARBA" id="ARBA00022840"/>
    </source>
</evidence>
<dbReference type="InterPro" id="IPR000870">
    <property type="entry name" value="Homoserine_kinase"/>
</dbReference>
<dbReference type="UniPathway" id="UPA00050">
    <property type="reaction ID" value="UER00064"/>
</dbReference>
<dbReference type="GO" id="GO:0009088">
    <property type="term" value="P:threonine biosynthetic process"/>
    <property type="evidence" value="ECO:0007669"/>
    <property type="project" value="UniProtKB-UniRule"/>
</dbReference>
<keyword evidence="9 13" id="KW-0418">Kinase</keyword>
<dbReference type="Proteomes" id="UP000007962">
    <property type="component" value="Chromosome"/>
</dbReference>
<organism evidence="15 16">
    <name type="scientific">Beutenbergia cavernae (strain ATCC BAA-8 / DSM 12333 / CCUG 43141 / JCM 11478 / NBRC 16432 / NCIMB 13614 / HKI 0122)</name>
    <dbReference type="NCBI Taxonomy" id="471853"/>
    <lineage>
        <taxon>Bacteria</taxon>
        <taxon>Bacillati</taxon>
        <taxon>Actinomycetota</taxon>
        <taxon>Actinomycetes</taxon>
        <taxon>Micrococcales</taxon>
        <taxon>Beutenbergiaceae</taxon>
        <taxon>Beutenbergia</taxon>
    </lineage>
</organism>
<gene>
    <name evidence="13" type="primary">thrB</name>
    <name evidence="15" type="ordered locus">Bcav_1283</name>
</gene>
<dbReference type="HOGENOM" id="CLU_041243_0_1_11"/>
<evidence type="ECO:0000313" key="15">
    <source>
        <dbReference type="EMBL" id="ACQ79543.1"/>
    </source>
</evidence>
<evidence type="ECO:0000259" key="14">
    <source>
        <dbReference type="Pfam" id="PF00288"/>
    </source>
</evidence>
<evidence type="ECO:0000256" key="12">
    <source>
        <dbReference type="ARBA" id="ARBA00049954"/>
    </source>
</evidence>
<protein>
    <recommendedName>
        <fullName evidence="4 13">Homoserine kinase</fullName>
        <shortName evidence="13">HK</shortName>
        <shortName evidence="13">HSK</shortName>
        <ecNumber evidence="3 13">2.7.1.39</ecNumber>
    </recommendedName>
</protein>
<dbReference type="InterPro" id="IPR020568">
    <property type="entry name" value="Ribosomal_Su5_D2-typ_SF"/>
</dbReference>
<keyword evidence="10 13" id="KW-0067">ATP-binding</keyword>
<dbReference type="GO" id="GO:0005737">
    <property type="term" value="C:cytoplasm"/>
    <property type="evidence" value="ECO:0007669"/>
    <property type="project" value="UniProtKB-SubCell"/>
</dbReference>
<dbReference type="GO" id="GO:0004413">
    <property type="term" value="F:homoserine kinase activity"/>
    <property type="evidence" value="ECO:0007669"/>
    <property type="project" value="UniProtKB-UniRule"/>
</dbReference>
<comment type="pathway">
    <text evidence="1 13">Amino-acid biosynthesis; L-threonine biosynthesis; L-threonine from L-aspartate: step 4/5.</text>
</comment>
<evidence type="ECO:0000256" key="8">
    <source>
        <dbReference type="ARBA" id="ARBA00022741"/>
    </source>
</evidence>
<keyword evidence="5 13" id="KW-0028">Amino-acid biosynthesis</keyword>
<comment type="similarity">
    <text evidence="2 13">Belongs to the GHMP kinase family. Homoserine kinase subfamily.</text>
</comment>
<dbReference type="SUPFAM" id="SSF55060">
    <property type="entry name" value="GHMP Kinase, C-terminal domain"/>
    <property type="match status" value="1"/>
</dbReference>
<dbReference type="Pfam" id="PF00288">
    <property type="entry name" value="GHMP_kinases_N"/>
    <property type="match status" value="1"/>
</dbReference>
<feature type="domain" description="GHMP kinase N-terminal" evidence="14">
    <location>
        <begin position="64"/>
        <end position="147"/>
    </location>
</feature>
<dbReference type="AlphaFoldDB" id="C5C1S5"/>
<comment type="catalytic activity">
    <reaction evidence="11 13">
        <text>L-homoserine + ATP = O-phospho-L-homoserine + ADP + H(+)</text>
        <dbReference type="Rhea" id="RHEA:13985"/>
        <dbReference type="ChEBI" id="CHEBI:15378"/>
        <dbReference type="ChEBI" id="CHEBI:30616"/>
        <dbReference type="ChEBI" id="CHEBI:57476"/>
        <dbReference type="ChEBI" id="CHEBI:57590"/>
        <dbReference type="ChEBI" id="CHEBI:456216"/>
        <dbReference type="EC" id="2.7.1.39"/>
    </reaction>
</comment>
<evidence type="ECO:0000256" key="5">
    <source>
        <dbReference type="ARBA" id="ARBA00022605"/>
    </source>
</evidence>
<sequence>MRLVRDLVRVQVPATSANLGPGFDTFGLALALHDTVEVRATAGTTRVEVTGEGAGEVPDGEDHLVVRAVRAGLEEAGAPQAGLELRCHNAIPHGRGLGSSAAAVVAGLIAARGLISDPDALSDDVVLRLAAEWEGHPDNAAAALLGGATLAWTTGRPGTDEAAGVGAVRLDLAPGLTPTVLVPGARLLTSAARAVLPPRVAHADAVFNAARTALLVVALGGRHDLLMTATQDRLHQPFRGEVMAPTLDLVARLRADDHPAAVSGAGPSVLVLGEVPDDAARRAEVSGWQCLPLAVDDAGAFASDADGSVVG</sequence>
<keyword evidence="6 13" id="KW-0808">Transferase</keyword>
<feature type="binding site" evidence="13">
    <location>
        <begin position="92"/>
        <end position="102"/>
    </location>
    <ligand>
        <name>ATP</name>
        <dbReference type="ChEBI" id="CHEBI:30616"/>
    </ligand>
</feature>
<keyword evidence="16" id="KW-1185">Reference proteome</keyword>
<dbReference type="InterPro" id="IPR006203">
    <property type="entry name" value="GHMP_knse_ATP-bd_CS"/>
</dbReference>
<dbReference type="STRING" id="471853.Bcav_1283"/>
<evidence type="ECO:0000313" key="16">
    <source>
        <dbReference type="Proteomes" id="UP000007962"/>
    </source>
</evidence>
<dbReference type="RefSeq" id="WP_015881783.1">
    <property type="nucleotide sequence ID" value="NC_012669.1"/>
</dbReference>
<dbReference type="EC" id="2.7.1.39" evidence="3 13"/>
<dbReference type="PRINTS" id="PR00958">
    <property type="entry name" value="HOMSERKINASE"/>
</dbReference>
<dbReference type="PROSITE" id="PS00627">
    <property type="entry name" value="GHMP_KINASES_ATP"/>
    <property type="match status" value="1"/>
</dbReference>
<dbReference type="PIRSF" id="PIRSF000676">
    <property type="entry name" value="Homoser_kin"/>
    <property type="match status" value="1"/>
</dbReference>
<dbReference type="OrthoDB" id="9769912at2"/>
<dbReference type="eggNOG" id="COG0083">
    <property type="taxonomic scope" value="Bacteria"/>
</dbReference>
<proteinExistence type="inferred from homology"/>
<dbReference type="EMBL" id="CP001618">
    <property type="protein sequence ID" value="ACQ79543.1"/>
    <property type="molecule type" value="Genomic_DNA"/>
</dbReference>
<evidence type="ECO:0000256" key="4">
    <source>
        <dbReference type="ARBA" id="ARBA00017858"/>
    </source>
</evidence>
<reference evidence="15 16" key="1">
    <citation type="journal article" date="2009" name="Stand. Genomic Sci.">
        <title>Complete genome sequence of Beutenbergia cavernae type strain (HKI 0122).</title>
        <authorList>
            <person name="Land M."/>
            <person name="Pukall R."/>
            <person name="Abt B."/>
            <person name="Goker M."/>
            <person name="Rohde M."/>
            <person name="Glavina Del Rio T."/>
            <person name="Tice H."/>
            <person name="Copeland A."/>
            <person name="Cheng J.F."/>
            <person name="Lucas S."/>
            <person name="Chen F."/>
            <person name="Nolan M."/>
            <person name="Bruce D."/>
            <person name="Goodwin L."/>
            <person name="Pitluck S."/>
            <person name="Ivanova N."/>
            <person name="Mavromatis K."/>
            <person name="Ovchinnikova G."/>
            <person name="Pati A."/>
            <person name="Chen A."/>
            <person name="Palaniappan K."/>
            <person name="Hauser L."/>
            <person name="Chang Y.J."/>
            <person name="Jefferies C.C."/>
            <person name="Saunders E."/>
            <person name="Brettin T."/>
            <person name="Detter J.C."/>
            <person name="Han C."/>
            <person name="Chain P."/>
            <person name="Bristow J."/>
            <person name="Eisen J.A."/>
            <person name="Markowitz V."/>
            <person name="Hugenholtz P."/>
            <person name="Kyrpides N.C."/>
            <person name="Klenk H.P."/>
            <person name="Lapidus A."/>
        </authorList>
    </citation>
    <scope>NUCLEOTIDE SEQUENCE [LARGE SCALE GENOMIC DNA]</scope>
    <source>
        <strain evidence="16">ATCC BAA-8 / DSM 12333 / NBRC 16432</strain>
    </source>
</reference>
<dbReference type="SUPFAM" id="SSF54211">
    <property type="entry name" value="Ribosomal protein S5 domain 2-like"/>
    <property type="match status" value="1"/>
</dbReference>
<keyword evidence="13" id="KW-0963">Cytoplasm</keyword>
<evidence type="ECO:0000256" key="9">
    <source>
        <dbReference type="ARBA" id="ARBA00022777"/>
    </source>
</evidence>
<keyword evidence="7 13" id="KW-0791">Threonine biosynthesis</keyword>
<evidence type="ECO:0000256" key="3">
    <source>
        <dbReference type="ARBA" id="ARBA00012078"/>
    </source>
</evidence>
<accession>C5C1S5</accession>
<evidence type="ECO:0000256" key="11">
    <source>
        <dbReference type="ARBA" id="ARBA00049375"/>
    </source>
</evidence>
<dbReference type="PANTHER" id="PTHR20861:SF1">
    <property type="entry name" value="HOMOSERINE KINASE"/>
    <property type="match status" value="1"/>
</dbReference>
<evidence type="ECO:0000256" key="13">
    <source>
        <dbReference type="HAMAP-Rule" id="MF_00384"/>
    </source>
</evidence>
<dbReference type="GO" id="GO:0005524">
    <property type="term" value="F:ATP binding"/>
    <property type="evidence" value="ECO:0007669"/>
    <property type="project" value="UniProtKB-UniRule"/>
</dbReference>
<comment type="function">
    <text evidence="12 13">Catalyzes the ATP-dependent phosphorylation of L-homoserine to L-homoserine phosphate.</text>
</comment>
<dbReference type="InterPro" id="IPR014721">
    <property type="entry name" value="Ribsml_uS5_D2-typ_fold_subgr"/>
</dbReference>
<dbReference type="PANTHER" id="PTHR20861">
    <property type="entry name" value="HOMOSERINE/4-DIPHOSPHOCYTIDYL-2-C-METHYL-D-ERYTHRITOL KINASE"/>
    <property type="match status" value="1"/>
</dbReference>
<evidence type="ECO:0000256" key="7">
    <source>
        <dbReference type="ARBA" id="ARBA00022697"/>
    </source>
</evidence>
<dbReference type="Gene3D" id="3.30.70.890">
    <property type="entry name" value="GHMP kinase, C-terminal domain"/>
    <property type="match status" value="1"/>
</dbReference>
<evidence type="ECO:0000256" key="1">
    <source>
        <dbReference type="ARBA" id="ARBA00005015"/>
    </source>
</evidence>
<keyword evidence="8 13" id="KW-0547">Nucleotide-binding</keyword>
<name>C5C1S5_BEUC1</name>